<accession>K1P9V3</accession>
<keyword evidence="2" id="KW-0812">Transmembrane</keyword>
<dbReference type="AlphaFoldDB" id="K1P9V3"/>
<evidence type="ECO:0000313" key="3">
    <source>
        <dbReference type="EMBL" id="EKC20522.1"/>
    </source>
</evidence>
<protein>
    <submittedName>
        <fullName evidence="3">Uncharacterized protein</fullName>
    </submittedName>
</protein>
<reference evidence="3" key="1">
    <citation type="journal article" date="2012" name="Nature">
        <title>The oyster genome reveals stress adaptation and complexity of shell formation.</title>
        <authorList>
            <person name="Zhang G."/>
            <person name="Fang X."/>
            <person name="Guo X."/>
            <person name="Li L."/>
            <person name="Luo R."/>
            <person name="Xu F."/>
            <person name="Yang P."/>
            <person name="Zhang L."/>
            <person name="Wang X."/>
            <person name="Qi H."/>
            <person name="Xiong Z."/>
            <person name="Que H."/>
            <person name="Xie Y."/>
            <person name="Holland P.W."/>
            <person name="Paps J."/>
            <person name="Zhu Y."/>
            <person name="Wu F."/>
            <person name="Chen Y."/>
            <person name="Wang J."/>
            <person name="Peng C."/>
            <person name="Meng J."/>
            <person name="Yang L."/>
            <person name="Liu J."/>
            <person name="Wen B."/>
            <person name="Zhang N."/>
            <person name="Huang Z."/>
            <person name="Zhu Q."/>
            <person name="Feng Y."/>
            <person name="Mount A."/>
            <person name="Hedgecock D."/>
            <person name="Xu Z."/>
            <person name="Liu Y."/>
            <person name="Domazet-Loso T."/>
            <person name="Du Y."/>
            <person name="Sun X."/>
            <person name="Zhang S."/>
            <person name="Liu B."/>
            <person name="Cheng P."/>
            <person name="Jiang X."/>
            <person name="Li J."/>
            <person name="Fan D."/>
            <person name="Wang W."/>
            <person name="Fu W."/>
            <person name="Wang T."/>
            <person name="Wang B."/>
            <person name="Zhang J."/>
            <person name="Peng Z."/>
            <person name="Li Y."/>
            <person name="Li N."/>
            <person name="Wang J."/>
            <person name="Chen M."/>
            <person name="He Y."/>
            <person name="Tan F."/>
            <person name="Song X."/>
            <person name="Zheng Q."/>
            <person name="Huang R."/>
            <person name="Yang H."/>
            <person name="Du X."/>
            <person name="Chen L."/>
            <person name="Yang M."/>
            <person name="Gaffney P.M."/>
            <person name="Wang S."/>
            <person name="Luo L."/>
            <person name="She Z."/>
            <person name="Ming Y."/>
            <person name="Huang W."/>
            <person name="Zhang S."/>
            <person name="Huang B."/>
            <person name="Zhang Y."/>
            <person name="Qu T."/>
            <person name="Ni P."/>
            <person name="Miao G."/>
            <person name="Wang J."/>
            <person name="Wang Q."/>
            <person name="Steinberg C.E."/>
            <person name="Wang H."/>
            <person name="Li N."/>
            <person name="Qian L."/>
            <person name="Zhang G."/>
            <person name="Li Y."/>
            <person name="Yang H."/>
            <person name="Liu X."/>
            <person name="Wang J."/>
            <person name="Yin Y."/>
            <person name="Wang J."/>
        </authorList>
    </citation>
    <scope>NUCLEOTIDE SEQUENCE [LARGE SCALE GENOMIC DNA]</scope>
    <source>
        <strain evidence="3">05x7-T-G4-1.051#20</strain>
    </source>
</reference>
<dbReference type="EMBL" id="JH817190">
    <property type="protein sequence ID" value="EKC20522.1"/>
    <property type="molecule type" value="Genomic_DNA"/>
</dbReference>
<dbReference type="InParanoid" id="K1P9V3"/>
<evidence type="ECO:0000256" key="2">
    <source>
        <dbReference type="SAM" id="Phobius"/>
    </source>
</evidence>
<keyword evidence="2" id="KW-1133">Transmembrane helix</keyword>
<dbReference type="HOGENOM" id="CLU_1236114_0_0_1"/>
<keyword evidence="2" id="KW-0472">Membrane</keyword>
<name>K1P9V3_MAGGI</name>
<feature type="region of interest" description="Disordered" evidence="1">
    <location>
        <begin position="22"/>
        <end position="62"/>
    </location>
</feature>
<gene>
    <name evidence="3" type="ORF">CGI_10005886</name>
</gene>
<proteinExistence type="predicted"/>
<sequence>MFTTEMLKNWQVKGLSTVNRAASKERAGGRHYTDSENYGHTHPLEGDSALNGRQGALENLGSSGIGHKSRDIRVNVSSPEAWSIVVPVVGSFLFLSLLLAACWWCYHKKQKRQINALSTDLDQEANARKPDVTLPDKRMKRNSVHPLVDEKINVARNSLHPLHVISTKGRPLPLARVSPIFMSHPETSDTLKPVKSHNDIFNIYKSSVNDPHIHRTGRRVSNDV</sequence>
<feature type="compositionally biased region" description="Basic and acidic residues" evidence="1">
    <location>
        <begin position="22"/>
        <end position="45"/>
    </location>
</feature>
<feature type="transmembrane region" description="Helical" evidence="2">
    <location>
        <begin position="84"/>
        <end position="106"/>
    </location>
</feature>
<organism evidence="3">
    <name type="scientific">Magallana gigas</name>
    <name type="common">Pacific oyster</name>
    <name type="synonym">Crassostrea gigas</name>
    <dbReference type="NCBI Taxonomy" id="29159"/>
    <lineage>
        <taxon>Eukaryota</taxon>
        <taxon>Metazoa</taxon>
        <taxon>Spiralia</taxon>
        <taxon>Lophotrochozoa</taxon>
        <taxon>Mollusca</taxon>
        <taxon>Bivalvia</taxon>
        <taxon>Autobranchia</taxon>
        <taxon>Pteriomorphia</taxon>
        <taxon>Ostreida</taxon>
        <taxon>Ostreoidea</taxon>
        <taxon>Ostreidae</taxon>
        <taxon>Magallana</taxon>
    </lineage>
</organism>
<evidence type="ECO:0000256" key="1">
    <source>
        <dbReference type="SAM" id="MobiDB-lite"/>
    </source>
</evidence>